<sequence>MQTWSLALDSGPDADRPVTLPEEREVRWRPDGSRTERVSSDGKLLSTRVYPPSWSDVPPQARPPHTAAALRAYLTDGFDGGVARRADPLTTQEILEFLPSLLETWTLGARESAALVELLADTGGLRPAGAVTDRLGRSGQAYVLDSPGEHLRYMLILDPANGEALGLEQTFTKDQPDFAVEAGDVMEYNAWRR</sequence>
<dbReference type="Proteomes" id="UP000014629">
    <property type="component" value="Unassembled WGS sequence"/>
</dbReference>
<gene>
    <name evidence="2" type="ORF">STRAU_2561</name>
</gene>
<keyword evidence="3" id="KW-1185">Reference proteome</keyword>
<dbReference type="PATRIC" id="fig|1286094.4.peg.2534"/>
<accession>S4A109</accession>
<proteinExistence type="predicted"/>
<evidence type="ECO:0000313" key="2">
    <source>
        <dbReference type="EMBL" id="EPH44385.1"/>
    </source>
</evidence>
<dbReference type="AlphaFoldDB" id="S4A109"/>
<dbReference type="EMBL" id="AOPZ01000101">
    <property type="protein sequence ID" value="EPH44385.1"/>
    <property type="molecule type" value="Genomic_DNA"/>
</dbReference>
<reference evidence="2 3" key="1">
    <citation type="submission" date="2013-02" db="EMBL/GenBank/DDBJ databases">
        <title>Draft Genome Sequence of Streptomyces aurantiacus, Which Produces Setomimycin.</title>
        <authorList>
            <person name="Gruening B.A."/>
            <person name="Praeg A."/>
            <person name="Erxleben A."/>
            <person name="Guenther S."/>
            <person name="Mueller M."/>
        </authorList>
    </citation>
    <scope>NUCLEOTIDE SEQUENCE [LARGE SCALE GENOMIC DNA]</scope>
    <source>
        <strain evidence="2 3">JA 4570</strain>
    </source>
</reference>
<name>S4A109_9ACTN</name>
<protein>
    <submittedName>
        <fullName evidence="2">Uncharacterized protein</fullName>
    </submittedName>
</protein>
<feature type="compositionally biased region" description="Basic and acidic residues" evidence="1">
    <location>
        <begin position="13"/>
        <end position="40"/>
    </location>
</feature>
<organism evidence="2 3">
    <name type="scientific">Streptomyces aurantiacus JA 4570</name>
    <dbReference type="NCBI Taxonomy" id="1286094"/>
    <lineage>
        <taxon>Bacteria</taxon>
        <taxon>Bacillati</taxon>
        <taxon>Actinomycetota</taxon>
        <taxon>Actinomycetes</taxon>
        <taxon>Kitasatosporales</taxon>
        <taxon>Streptomycetaceae</taxon>
        <taxon>Streptomyces</taxon>
        <taxon>Streptomyces aurantiacus group</taxon>
    </lineage>
</organism>
<evidence type="ECO:0000256" key="1">
    <source>
        <dbReference type="SAM" id="MobiDB-lite"/>
    </source>
</evidence>
<evidence type="ECO:0000313" key="3">
    <source>
        <dbReference type="Proteomes" id="UP000014629"/>
    </source>
</evidence>
<comment type="caution">
    <text evidence="2">The sequence shown here is derived from an EMBL/GenBank/DDBJ whole genome shotgun (WGS) entry which is preliminary data.</text>
</comment>
<feature type="region of interest" description="Disordered" evidence="1">
    <location>
        <begin position="1"/>
        <end position="41"/>
    </location>
</feature>